<dbReference type="Gene3D" id="3.20.20.30">
    <property type="entry name" value="Luciferase-like domain"/>
    <property type="match status" value="1"/>
</dbReference>
<gene>
    <name evidence="3" type="ORF">EDC56_2636</name>
</gene>
<proteinExistence type="predicted"/>
<organism evidence="3 4">
    <name type="scientific">Sinobacterium caligoides</name>
    <dbReference type="NCBI Taxonomy" id="933926"/>
    <lineage>
        <taxon>Bacteria</taxon>
        <taxon>Pseudomonadati</taxon>
        <taxon>Pseudomonadota</taxon>
        <taxon>Gammaproteobacteria</taxon>
        <taxon>Cellvibrionales</taxon>
        <taxon>Spongiibacteraceae</taxon>
        <taxon>Sinobacterium</taxon>
    </lineage>
</organism>
<dbReference type="InterPro" id="IPR011251">
    <property type="entry name" value="Luciferase-like_dom"/>
</dbReference>
<protein>
    <submittedName>
        <fullName evidence="3">F420-dependent oxidoreductase-like protein</fullName>
    </submittedName>
</protein>
<dbReference type="SUPFAM" id="SSF51679">
    <property type="entry name" value="Bacterial luciferase-like"/>
    <property type="match status" value="1"/>
</dbReference>
<dbReference type="InterPro" id="IPR050564">
    <property type="entry name" value="F420-G6PD/mer"/>
</dbReference>
<accession>A0A3N2DK03</accession>
<reference evidence="3 4" key="1">
    <citation type="submission" date="2018-11" db="EMBL/GenBank/DDBJ databases">
        <title>Genomic Encyclopedia of Type Strains, Phase IV (KMG-IV): sequencing the most valuable type-strain genomes for metagenomic binning, comparative biology and taxonomic classification.</title>
        <authorList>
            <person name="Goeker M."/>
        </authorList>
    </citation>
    <scope>NUCLEOTIDE SEQUENCE [LARGE SCALE GENOMIC DNA]</scope>
    <source>
        <strain evidence="3 4">DSM 100316</strain>
    </source>
</reference>
<evidence type="ECO:0000313" key="3">
    <source>
        <dbReference type="EMBL" id="ROS00002.1"/>
    </source>
</evidence>
<dbReference type="EMBL" id="RKHR01000005">
    <property type="protein sequence ID" value="ROS00002.1"/>
    <property type="molecule type" value="Genomic_DNA"/>
</dbReference>
<feature type="domain" description="Luciferase-like" evidence="2">
    <location>
        <begin position="13"/>
        <end position="313"/>
    </location>
</feature>
<dbReference type="CDD" id="cd01097">
    <property type="entry name" value="Tetrahydromethanopterin_reductase"/>
    <property type="match status" value="1"/>
</dbReference>
<dbReference type="PANTHER" id="PTHR43244">
    <property type="match status" value="1"/>
</dbReference>
<dbReference type="Proteomes" id="UP000275394">
    <property type="component" value="Unassembled WGS sequence"/>
</dbReference>
<keyword evidence="1" id="KW-0560">Oxidoreductase</keyword>
<evidence type="ECO:0000259" key="2">
    <source>
        <dbReference type="Pfam" id="PF00296"/>
    </source>
</evidence>
<dbReference type="PANTHER" id="PTHR43244:SF1">
    <property type="entry name" value="5,10-METHYLENETETRAHYDROMETHANOPTERIN REDUCTASE"/>
    <property type="match status" value="1"/>
</dbReference>
<sequence>MKLGLQMGYWQKGPIPNMVGLAQEAENLGYDSVFTGEAYGSDALTPLTWIGAHTSKIRLGTSVMQISARTPVCAAMSALTLDHMSGGRLTLGIGVSGPQVVEGWYGQPFNRPLERTREWIDIFRQVIAREGPVTLEGKQYQLPLKGGMNLGKPLKSITHPLRSHIPVFLGAEGPKNVQLAADQFDGWLPMFVSPYRMDIYNESLKNKPDDFEIPVTMNVHVNDDLDAALLPTKWMLALYLGGMGAKNDNFHKNLMGRMGFADAAQEVQDLYMGGDVEKAVNAVPDALADEISLSGPKDRIKERIQDWKKSPVTSLIVGRKETAEESLDVVRFMAEVTL</sequence>
<comment type="caution">
    <text evidence="3">The sequence shown here is derived from an EMBL/GenBank/DDBJ whole genome shotgun (WGS) entry which is preliminary data.</text>
</comment>
<dbReference type="AlphaFoldDB" id="A0A3N2DK03"/>
<dbReference type="GO" id="GO:0016705">
    <property type="term" value="F:oxidoreductase activity, acting on paired donors, with incorporation or reduction of molecular oxygen"/>
    <property type="evidence" value="ECO:0007669"/>
    <property type="project" value="InterPro"/>
</dbReference>
<dbReference type="OrthoDB" id="7239898at2"/>
<dbReference type="InterPro" id="IPR036661">
    <property type="entry name" value="Luciferase-like_sf"/>
</dbReference>
<dbReference type="NCBIfam" id="TIGR03559">
    <property type="entry name" value="F420_Rv3520c"/>
    <property type="match status" value="1"/>
</dbReference>
<evidence type="ECO:0000256" key="1">
    <source>
        <dbReference type="ARBA" id="ARBA00023002"/>
    </source>
</evidence>
<name>A0A3N2DK03_9GAMM</name>
<dbReference type="Pfam" id="PF00296">
    <property type="entry name" value="Bac_luciferase"/>
    <property type="match status" value="1"/>
</dbReference>
<evidence type="ECO:0000313" key="4">
    <source>
        <dbReference type="Proteomes" id="UP000275394"/>
    </source>
</evidence>
<dbReference type="RefSeq" id="WP_123712999.1">
    <property type="nucleotide sequence ID" value="NZ_RKHR01000005.1"/>
</dbReference>
<keyword evidence="4" id="KW-1185">Reference proteome</keyword>
<dbReference type="InterPro" id="IPR019951">
    <property type="entry name" value="F420_OxRdatse_Rv3520c_pred"/>
</dbReference>